<reference evidence="2 3" key="1">
    <citation type="submission" date="2017-12" db="EMBL/GenBank/DDBJ databases">
        <title>Complete genome sequence of Herbivorax saccincola GGR1, a novel Cellulosome-producing hydrolytic bacterium in a thermophilic biogas plant, established by Illumina and Nanopore MinION sequencing.</title>
        <authorList>
            <person name="Pechtl A."/>
            <person name="Ruckert C."/>
            <person name="Koeck D.E."/>
            <person name="Maus I."/>
            <person name="Winkler A."/>
            <person name="Kalinowski J."/>
            <person name="Puhler A."/>
            <person name="Schwarz W.W."/>
            <person name="Zverlov V.V."/>
            <person name="Schluter A."/>
            <person name="Liebl W."/>
        </authorList>
    </citation>
    <scope>NUCLEOTIDE SEQUENCE [LARGE SCALE GENOMIC DNA]</scope>
    <source>
        <strain evidence="3">SR1</strain>
    </source>
</reference>
<dbReference type="EMBL" id="CP025197">
    <property type="protein sequence ID" value="AUG57234.1"/>
    <property type="molecule type" value="Genomic_DNA"/>
</dbReference>
<evidence type="ECO:0000313" key="2">
    <source>
        <dbReference type="EMBL" id="AUG57234.1"/>
    </source>
</evidence>
<accession>A0A2K9EAQ9</accession>
<dbReference type="Proteomes" id="UP000233534">
    <property type="component" value="Chromosome"/>
</dbReference>
<feature type="region of interest" description="Disordered" evidence="1">
    <location>
        <begin position="1"/>
        <end position="45"/>
    </location>
</feature>
<protein>
    <submittedName>
        <fullName evidence="2">Uncharacterized protein</fullName>
    </submittedName>
</protein>
<evidence type="ECO:0000256" key="1">
    <source>
        <dbReference type="SAM" id="MobiDB-lite"/>
    </source>
</evidence>
<evidence type="ECO:0000313" key="3">
    <source>
        <dbReference type="Proteomes" id="UP000233534"/>
    </source>
</evidence>
<sequence length="45" mass="5371">MAKKKNKEARNKDMYEFANDQLGENKDPSYNPINNNKEKNKKKKK</sequence>
<organism evidence="2 3">
    <name type="scientific">Acetivibrio saccincola</name>
    <dbReference type="NCBI Taxonomy" id="1677857"/>
    <lineage>
        <taxon>Bacteria</taxon>
        <taxon>Bacillati</taxon>
        <taxon>Bacillota</taxon>
        <taxon>Clostridia</taxon>
        <taxon>Eubacteriales</taxon>
        <taxon>Oscillospiraceae</taxon>
        <taxon>Acetivibrio</taxon>
    </lineage>
</organism>
<dbReference type="KEGG" id="hsc:HVS_06540"/>
<name>A0A2K9EAQ9_9FIRM</name>
<dbReference type="AlphaFoldDB" id="A0A2K9EAQ9"/>
<keyword evidence="3" id="KW-1185">Reference proteome</keyword>
<gene>
    <name evidence="2" type="ORF">HVS_06540</name>
</gene>
<proteinExistence type="predicted"/>
<dbReference type="RefSeq" id="WP_169926537.1">
    <property type="nucleotide sequence ID" value="NZ_CP025197.1"/>
</dbReference>